<dbReference type="Gene3D" id="3.40.800.10">
    <property type="entry name" value="Ureohydrolase domain"/>
    <property type="match status" value="1"/>
</dbReference>
<dbReference type="AlphaFoldDB" id="A0A1G8ZVL7"/>
<dbReference type="PANTHER" id="PTHR11358">
    <property type="entry name" value="ARGINASE/AGMATINASE"/>
    <property type="match status" value="1"/>
</dbReference>
<evidence type="ECO:0000313" key="7">
    <source>
        <dbReference type="EMBL" id="SDK19118.1"/>
    </source>
</evidence>
<gene>
    <name evidence="7" type="ORF">SAMN05216216_10115</name>
</gene>
<evidence type="ECO:0000256" key="6">
    <source>
        <dbReference type="PROSITE-ProRule" id="PRU00742"/>
    </source>
</evidence>
<accession>A0A1G8ZVL7</accession>
<organism evidence="7 8">
    <name type="scientific">Lacicoccus qingdaonensis</name>
    <dbReference type="NCBI Taxonomy" id="576118"/>
    <lineage>
        <taxon>Bacteria</taxon>
        <taxon>Bacillati</taxon>
        <taxon>Bacillota</taxon>
        <taxon>Bacilli</taxon>
        <taxon>Bacillales</taxon>
        <taxon>Salinicoccaceae</taxon>
        <taxon>Lacicoccus</taxon>
    </lineage>
</organism>
<keyword evidence="1" id="KW-0479">Metal-binding</keyword>
<evidence type="ECO:0000256" key="1">
    <source>
        <dbReference type="ARBA" id="ARBA00022723"/>
    </source>
</evidence>
<sequence length="304" mass="33543">MTEIRKHKMEARIDNPDVKDRIHQVIEDYDQKESAEPGTVFLGFSSDEGVRRNKGHVGAAEGPFSVRDKLAGMPYTDTLYDYGTVMGTEDLENSQEDLGSAVADILNKKDFPLIIGGGHETLYGHYLGVREVHPDAKIAVLNFDAHFDMRIEQQATSGTMFYQILTKDEDVDYFVMGIQHSGNTGVLFDTADALGVNYALMDDIRDSNKVSDYMFKALDNYDYVFATLCMDSIAEYAAPGVSMATPNGFTPVEIHGLIGRLAKLENLISFDVSEVAPALDEGGRTSALAASIIHKFLITKDAYK</sequence>
<keyword evidence="2" id="KW-0378">Hydrolase</keyword>
<evidence type="ECO:0000256" key="5">
    <source>
        <dbReference type="NCBIfam" id="TIGR01227"/>
    </source>
</evidence>
<dbReference type="SUPFAM" id="SSF52768">
    <property type="entry name" value="Arginase/deacetylase"/>
    <property type="match status" value="1"/>
</dbReference>
<dbReference type="InterPro" id="IPR006035">
    <property type="entry name" value="Ureohydrolase"/>
</dbReference>
<comment type="similarity">
    <text evidence="6">Belongs to the arginase family.</text>
</comment>
<dbReference type="GO" id="GO:0033389">
    <property type="term" value="P:putrescine biosynthetic process from arginine, via agmatine"/>
    <property type="evidence" value="ECO:0007669"/>
    <property type="project" value="TreeGrafter"/>
</dbReference>
<keyword evidence="3" id="KW-0369">Histidine metabolism</keyword>
<dbReference type="PANTHER" id="PTHR11358:SF35">
    <property type="entry name" value="FORMIMIDOYLGLUTAMASE"/>
    <property type="match status" value="1"/>
</dbReference>
<keyword evidence="8" id="KW-1185">Reference proteome</keyword>
<evidence type="ECO:0000313" key="8">
    <source>
        <dbReference type="Proteomes" id="UP000199008"/>
    </source>
</evidence>
<dbReference type="Proteomes" id="UP000199008">
    <property type="component" value="Unassembled WGS sequence"/>
</dbReference>
<proteinExistence type="inferred from homology"/>
<dbReference type="EMBL" id="FNFY01000001">
    <property type="protein sequence ID" value="SDK19118.1"/>
    <property type="molecule type" value="Genomic_DNA"/>
</dbReference>
<dbReference type="InterPro" id="IPR023696">
    <property type="entry name" value="Ureohydrolase_dom_sf"/>
</dbReference>
<evidence type="ECO:0000256" key="3">
    <source>
        <dbReference type="ARBA" id="ARBA00022808"/>
    </source>
</evidence>
<protein>
    <recommendedName>
        <fullName evidence="5">Formimidoylglutamase</fullName>
        <ecNumber evidence="5">3.5.3.8</ecNumber>
    </recommendedName>
</protein>
<dbReference type="PROSITE" id="PS51409">
    <property type="entry name" value="ARGINASE_2"/>
    <property type="match status" value="1"/>
</dbReference>
<reference evidence="8" key="1">
    <citation type="submission" date="2016-10" db="EMBL/GenBank/DDBJ databases">
        <authorList>
            <person name="Varghese N."/>
            <person name="Submissions S."/>
        </authorList>
    </citation>
    <scope>NUCLEOTIDE SEQUENCE [LARGE SCALE GENOMIC DNA]</scope>
    <source>
        <strain evidence="8">CGMCC 1.8895</strain>
    </source>
</reference>
<name>A0A1G8ZVL7_9BACL</name>
<dbReference type="GO" id="GO:0008783">
    <property type="term" value="F:agmatinase activity"/>
    <property type="evidence" value="ECO:0007669"/>
    <property type="project" value="TreeGrafter"/>
</dbReference>
<dbReference type="GO" id="GO:0046872">
    <property type="term" value="F:metal ion binding"/>
    <property type="evidence" value="ECO:0007669"/>
    <property type="project" value="UniProtKB-KW"/>
</dbReference>
<evidence type="ECO:0000256" key="4">
    <source>
        <dbReference type="ARBA" id="ARBA00023211"/>
    </source>
</evidence>
<dbReference type="EC" id="3.5.3.8" evidence="5"/>
<dbReference type="InterPro" id="IPR005923">
    <property type="entry name" value="HutG"/>
</dbReference>
<dbReference type="CDD" id="cd09988">
    <property type="entry name" value="Formimidoylglutamase"/>
    <property type="match status" value="1"/>
</dbReference>
<dbReference type="STRING" id="576118.SAMN05216216_10115"/>
<dbReference type="Pfam" id="PF00491">
    <property type="entry name" value="Arginase"/>
    <property type="match status" value="1"/>
</dbReference>
<evidence type="ECO:0000256" key="2">
    <source>
        <dbReference type="ARBA" id="ARBA00022801"/>
    </source>
</evidence>
<dbReference type="RefSeq" id="WP_245696430.1">
    <property type="nucleotide sequence ID" value="NZ_FNFY01000001.1"/>
</dbReference>
<keyword evidence="4" id="KW-0464">Manganese</keyword>
<dbReference type="GO" id="GO:0019556">
    <property type="term" value="P:L-histidine catabolic process to glutamate and formamide"/>
    <property type="evidence" value="ECO:0007669"/>
    <property type="project" value="UniProtKB-UniRule"/>
</dbReference>
<dbReference type="NCBIfam" id="TIGR01227">
    <property type="entry name" value="hutG"/>
    <property type="match status" value="1"/>
</dbReference>
<dbReference type="GO" id="GO:0050415">
    <property type="term" value="F:formimidoylglutamase activity"/>
    <property type="evidence" value="ECO:0007669"/>
    <property type="project" value="UniProtKB-UniRule"/>
</dbReference>